<dbReference type="RefSeq" id="XP_065662674.1">
    <property type="nucleotide sequence ID" value="XM_065806602.1"/>
</dbReference>
<reference evidence="3" key="1">
    <citation type="submission" date="2025-08" db="UniProtKB">
        <authorList>
            <consortium name="RefSeq"/>
        </authorList>
    </citation>
    <scope>IDENTIFICATION</scope>
</reference>
<dbReference type="Proteomes" id="UP001652625">
    <property type="component" value="Chromosome 09"/>
</dbReference>
<dbReference type="PANTHER" id="PTHR45913:SF21">
    <property type="entry name" value="DUF4371 DOMAIN-CONTAINING PROTEIN"/>
    <property type="match status" value="1"/>
</dbReference>
<feature type="domain" description="DUF4371" evidence="1">
    <location>
        <begin position="57"/>
        <end position="138"/>
    </location>
</feature>
<dbReference type="GeneID" id="136085307"/>
<evidence type="ECO:0000259" key="1">
    <source>
        <dbReference type="Pfam" id="PF14291"/>
    </source>
</evidence>
<accession>A0ABM4CLL4</accession>
<dbReference type="PANTHER" id="PTHR45913">
    <property type="entry name" value="EPM2A-INTERACTING PROTEIN 1"/>
    <property type="match status" value="1"/>
</dbReference>
<evidence type="ECO:0000313" key="3">
    <source>
        <dbReference type="RefSeq" id="XP_065662674.1"/>
    </source>
</evidence>
<evidence type="ECO:0000313" key="2">
    <source>
        <dbReference type="Proteomes" id="UP001652625"/>
    </source>
</evidence>
<keyword evidence="2" id="KW-1185">Reference proteome</keyword>
<gene>
    <name evidence="3" type="primary">LOC136085307</name>
</gene>
<proteinExistence type="predicted"/>
<name>A0ABM4CLL4_HYDVU</name>
<sequence length="278" mass="31497">MSISASSKESNITTETSFIIAWNIASSKQPYTDGEFVTQNLLDMISVLDPKIAKFKAFSLASDESTDIQDKLQMVVFVRYVTSDVLVKEELLDLVELKDTTRGIDLKEAIDTVLVKVSAPKNKLVSVAADGATAMVGKHVWLIGLLKNDPTYPEFVPVHCKDLTLKTFNHFSQIKKMIHNSNPTIQYDGHKIESYREKLKNLIEDFQNMFKYLYALKLSLAFLVNPFLIDIISDGCPISGNILEETSQFEMELLDLQEDRNLQMLHKTNFIGFLENSF</sequence>
<protein>
    <submittedName>
        <fullName evidence="3">Uncharacterized protein LOC136085307</fullName>
    </submittedName>
</protein>
<dbReference type="InterPro" id="IPR025398">
    <property type="entry name" value="DUF4371"/>
</dbReference>
<organism evidence="2 3">
    <name type="scientific">Hydra vulgaris</name>
    <name type="common">Hydra</name>
    <name type="synonym">Hydra attenuata</name>
    <dbReference type="NCBI Taxonomy" id="6087"/>
    <lineage>
        <taxon>Eukaryota</taxon>
        <taxon>Metazoa</taxon>
        <taxon>Cnidaria</taxon>
        <taxon>Hydrozoa</taxon>
        <taxon>Hydroidolina</taxon>
        <taxon>Anthoathecata</taxon>
        <taxon>Aplanulata</taxon>
        <taxon>Hydridae</taxon>
        <taxon>Hydra</taxon>
    </lineage>
</organism>
<dbReference type="Pfam" id="PF14291">
    <property type="entry name" value="DUF4371"/>
    <property type="match status" value="1"/>
</dbReference>